<accession>A0ABD1IYJ6</accession>
<dbReference type="Pfam" id="PF00093">
    <property type="entry name" value="VWC"/>
    <property type="match status" value="1"/>
</dbReference>
<dbReference type="InterPro" id="IPR045717">
    <property type="entry name" value="CHRDL1/2"/>
</dbReference>
<dbReference type="Gene3D" id="6.20.200.20">
    <property type="match status" value="1"/>
</dbReference>
<dbReference type="AlphaFoldDB" id="A0ABD1IYJ6"/>
<dbReference type="InterPro" id="IPR001007">
    <property type="entry name" value="VWF_dom"/>
</dbReference>
<organism evidence="3 4">
    <name type="scientific">Coilia grayii</name>
    <name type="common">Gray's grenadier anchovy</name>
    <dbReference type="NCBI Taxonomy" id="363190"/>
    <lineage>
        <taxon>Eukaryota</taxon>
        <taxon>Metazoa</taxon>
        <taxon>Chordata</taxon>
        <taxon>Craniata</taxon>
        <taxon>Vertebrata</taxon>
        <taxon>Euteleostomi</taxon>
        <taxon>Actinopterygii</taxon>
        <taxon>Neopterygii</taxon>
        <taxon>Teleostei</taxon>
        <taxon>Clupei</taxon>
        <taxon>Clupeiformes</taxon>
        <taxon>Clupeoidei</taxon>
        <taxon>Engraulidae</taxon>
        <taxon>Coilinae</taxon>
        <taxon>Coilia</taxon>
    </lineage>
</organism>
<reference evidence="3 4" key="1">
    <citation type="submission" date="2024-09" db="EMBL/GenBank/DDBJ databases">
        <title>A chromosome-level genome assembly of Gray's grenadier anchovy, Coilia grayii.</title>
        <authorList>
            <person name="Fu Z."/>
        </authorList>
    </citation>
    <scope>NUCLEOTIDE SEQUENCE [LARGE SCALE GENOMIC DNA]</scope>
    <source>
        <strain evidence="3">G4</strain>
        <tissue evidence="3">Muscle</tissue>
    </source>
</reference>
<dbReference type="PANTHER" id="PTHR46303">
    <property type="entry name" value="VWFC DOMAIN-CONTAINING PROTEIN"/>
    <property type="match status" value="1"/>
</dbReference>
<keyword evidence="4" id="KW-1185">Reference proteome</keyword>
<dbReference type="PROSITE" id="PS01208">
    <property type="entry name" value="VWFC_1"/>
    <property type="match status" value="1"/>
</dbReference>
<gene>
    <name evidence="3" type="ORF">ACEWY4_026363</name>
</gene>
<dbReference type="SMART" id="SM00214">
    <property type="entry name" value="VWC"/>
    <property type="match status" value="1"/>
</dbReference>
<feature type="signal peptide" evidence="1">
    <location>
        <begin position="1"/>
        <end position="20"/>
    </location>
</feature>
<keyword evidence="1" id="KW-0732">Signal</keyword>
<protein>
    <recommendedName>
        <fullName evidence="2">VWFC domain-containing protein</fullName>
    </recommendedName>
</protein>
<sequence>MFTLGLVALLVSASVLLVQGGVSPSSVCEDGGETYRDHETWKPQPCLSCRCDNGNIKCVLTLCPRLRDCRYPSVVPEGECCPVCPEVRRPWLKKPDGQMS</sequence>
<evidence type="ECO:0000256" key="1">
    <source>
        <dbReference type="SAM" id="SignalP"/>
    </source>
</evidence>
<dbReference type="Proteomes" id="UP001591681">
    <property type="component" value="Unassembled WGS sequence"/>
</dbReference>
<proteinExistence type="predicted"/>
<evidence type="ECO:0000313" key="4">
    <source>
        <dbReference type="Proteomes" id="UP001591681"/>
    </source>
</evidence>
<dbReference type="PROSITE" id="PS50184">
    <property type="entry name" value="VWFC_2"/>
    <property type="match status" value="1"/>
</dbReference>
<dbReference type="SUPFAM" id="SSF57603">
    <property type="entry name" value="FnI-like domain"/>
    <property type="match status" value="1"/>
</dbReference>
<feature type="domain" description="VWFC" evidence="2">
    <location>
        <begin position="26"/>
        <end position="85"/>
    </location>
</feature>
<dbReference type="PANTHER" id="PTHR46303:SF1">
    <property type="entry name" value="VWFC DOMAIN-CONTAINING PROTEIN"/>
    <property type="match status" value="1"/>
</dbReference>
<evidence type="ECO:0000259" key="2">
    <source>
        <dbReference type="PROSITE" id="PS50184"/>
    </source>
</evidence>
<comment type="caution">
    <text evidence="3">The sequence shown here is derived from an EMBL/GenBank/DDBJ whole genome shotgun (WGS) entry which is preliminary data.</text>
</comment>
<evidence type="ECO:0000313" key="3">
    <source>
        <dbReference type="EMBL" id="KAL2078678.1"/>
    </source>
</evidence>
<name>A0ABD1IYJ6_9TELE</name>
<feature type="chain" id="PRO_5044837398" description="VWFC domain-containing protein" evidence="1">
    <location>
        <begin position="21"/>
        <end position="100"/>
    </location>
</feature>
<dbReference type="EMBL" id="JBHFQA010000023">
    <property type="protein sequence ID" value="KAL2078678.1"/>
    <property type="molecule type" value="Genomic_DNA"/>
</dbReference>